<protein>
    <recommendedName>
        <fullName evidence="2">ABC transporter substrate-binding protein</fullName>
    </recommendedName>
</protein>
<accession>X0V283</accession>
<dbReference type="SUPFAM" id="SSF53850">
    <property type="entry name" value="Periplasmic binding protein-like II"/>
    <property type="match status" value="1"/>
</dbReference>
<dbReference type="InterPro" id="IPR006059">
    <property type="entry name" value="SBP"/>
</dbReference>
<feature type="non-terminal residue" evidence="1">
    <location>
        <position position="1"/>
    </location>
</feature>
<gene>
    <name evidence="1" type="ORF">S01H1_30040</name>
</gene>
<proteinExistence type="predicted"/>
<reference evidence="1" key="1">
    <citation type="journal article" date="2014" name="Front. Microbiol.">
        <title>High frequency of phylogenetically diverse reductive dehalogenase-homologous genes in deep subseafloor sedimentary metagenomes.</title>
        <authorList>
            <person name="Kawai M."/>
            <person name="Futagami T."/>
            <person name="Toyoda A."/>
            <person name="Takaki Y."/>
            <person name="Nishi S."/>
            <person name="Hori S."/>
            <person name="Arai W."/>
            <person name="Tsubouchi T."/>
            <person name="Morono Y."/>
            <person name="Uchiyama I."/>
            <person name="Ito T."/>
            <person name="Fujiyama A."/>
            <person name="Inagaki F."/>
            <person name="Takami H."/>
        </authorList>
    </citation>
    <scope>NUCLEOTIDE SEQUENCE</scope>
    <source>
        <strain evidence="1">Expedition CK06-06</strain>
    </source>
</reference>
<dbReference type="PANTHER" id="PTHR43649:SF12">
    <property type="entry name" value="DIACETYLCHITOBIOSE BINDING PROTEIN DASA"/>
    <property type="match status" value="1"/>
</dbReference>
<dbReference type="AlphaFoldDB" id="X0V283"/>
<comment type="caution">
    <text evidence="1">The sequence shown here is derived from an EMBL/GenBank/DDBJ whole genome shotgun (WGS) entry which is preliminary data.</text>
</comment>
<evidence type="ECO:0008006" key="2">
    <source>
        <dbReference type="Google" id="ProtNLM"/>
    </source>
</evidence>
<dbReference type="InterPro" id="IPR050490">
    <property type="entry name" value="Bact_solute-bd_prot1"/>
</dbReference>
<sequence>YSFHVTNIKTGVWGFMFYNKEVLAEAGLNPEHAPETWSELKDACRTIKNQSVSAGIAIPLDPPADIRRLWTAIAGSIMTDKTFDYQRGRFCIDDERMIAAYEYIRGFYDEALVLRGDDPENPYQYDKAFARQALATGQAGFYFDGHFVLGYLKSIGFEDFVNTNLGIACTPYPDNRPRGALSSMLDNNSYWVSSQTQHPEEAWLFIDWMTRPDGFYGREYVSRGFGFLEYVDNAQYVTDPNMLRVIEIAPALRVIYPEPLVLKPELAESQALKVAG</sequence>
<dbReference type="EMBL" id="BARS01018462">
    <property type="protein sequence ID" value="GAF94760.1"/>
    <property type="molecule type" value="Genomic_DNA"/>
</dbReference>
<feature type="non-terminal residue" evidence="1">
    <location>
        <position position="276"/>
    </location>
</feature>
<dbReference type="PANTHER" id="PTHR43649">
    <property type="entry name" value="ARABINOSE-BINDING PROTEIN-RELATED"/>
    <property type="match status" value="1"/>
</dbReference>
<evidence type="ECO:0000313" key="1">
    <source>
        <dbReference type="EMBL" id="GAF94760.1"/>
    </source>
</evidence>
<dbReference type="Pfam" id="PF01547">
    <property type="entry name" value="SBP_bac_1"/>
    <property type="match status" value="1"/>
</dbReference>
<name>X0V283_9ZZZZ</name>
<dbReference type="Gene3D" id="3.40.190.10">
    <property type="entry name" value="Periplasmic binding protein-like II"/>
    <property type="match status" value="1"/>
</dbReference>
<organism evidence="1">
    <name type="scientific">marine sediment metagenome</name>
    <dbReference type="NCBI Taxonomy" id="412755"/>
    <lineage>
        <taxon>unclassified sequences</taxon>
        <taxon>metagenomes</taxon>
        <taxon>ecological metagenomes</taxon>
    </lineage>
</organism>